<keyword evidence="1" id="KW-1133">Transmembrane helix</keyword>
<evidence type="ECO:0000256" key="1">
    <source>
        <dbReference type="SAM" id="Phobius"/>
    </source>
</evidence>
<evidence type="ECO:0000313" key="2">
    <source>
        <dbReference type="EMBL" id="EEG90353.1"/>
    </source>
</evidence>
<feature type="transmembrane region" description="Helical" evidence="1">
    <location>
        <begin position="16"/>
        <end position="33"/>
    </location>
</feature>
<reference evidence="2 3" key="1">
    <citation type="submission" date="2009-02" db="EMBL/GenBank/DDBJ databases">
        <authorList>
            <person name="Fulton L."/>
            <person name="Clifton S."/>
            <person name="Fulton B."/>
            <person name="Xu J."/>
            <person name="Minx P."/>
            <person name="Pepin K.H."/>
            <person name="Johnson M."/>
            <person name="Bhonagiri V."/>
            <person name="Nash W.E."/>
            <person name="Mardis E.R."/>
            <person name="Wilson R.K."/>
        </authorList>
    </citation>
    <scope>NUCLEOTIDE SEQUENCE [LARGE SCALE GENOMIC DNA]</scope>
    <source>
        <strain evidence="2 3">ATCC 27758</strain>
    </source>
</reference>
<name>C0B8W6_9FIRM</name>
<sequence>MHQWVQQKELNNKNEQSVVIIILVATLFFRHFLRIVGYHISGHRHAPI</sequence>
<evidence type="ECO:0000313" key="3">
    <source>
        <dbReference type="Proteomes" id="UP000003793"/>
    </source>
</evidence>
<reference evidence="2 3" key="2">
    <citation type="submission" date="2009-03" db="EMBL/GenBank/DDBJ databases">
        <title>Draft genome sequence of Coprococcus comes (ATCC 27758).</title>
        <authorList>
            <person name="Sudarsanam P."/>
            <person name="Ley R."/>
            <person name="Guruge J."/>
            <person name="Turnbaugh P.J."/>
            <person name="Mahowald M."/>
            <person name="Liep D."/>
            <person name="Gordon J."/>
        </authorList>
    </citation>
    <scope>NUCLEOTIDE SEQUENCE [LARGE SCALE GENOMIC DNA]</scope>
    <source>
        <strain evidence="2 3">ATCC 27758</strain>
    </source>
</reference>
<organism evidence="2 3">
    <name type="scientific">Coprococcus comes ATCC 27758</name>
    <dbReference type="NCBI Taxonomy" id="470146"/>
    <lineage>
        <taxon>Bacteria</taxon>
        <taxon>Bacillati</taxon>
        <taxon>Bacillota</taxon>
        <taxon>Clostridia</taxon>
        <taxon>Lachnospirales</taxon>
        <taxon>Lachnospiraceae</taxon>
        <taxon>Coprococcus</taxon>
    </lineage>
</organism>
<comment type="caution">
    <text evidence="2">The sequence shown here is derived from an EMBL/GenBank/DDBJ whole genome shotgun (WGS) entry which is preliminary data.</text>
</comment>
<gene>
    <name evidence="2" type="ORF">COPCOM_01590</name>
</gene>
<dbReference type="EMBL" id="ABVR01000039">
    <property type="protein sequence ID" value="EEG90353.1"/>
    <property type="molecule type" value="Genomic_DNA"/>
</dbReference>
<dbReference type="AlphaFoldDB" id="C0B8W6"/>
<keyword evidence="1" id="KW-0812">Transmembrane</keyword>
<accession>C0B8W6</accession>
<keyword evidence="1" id="KW-0472">Membrane</keyword>
<proteinExistence type="predicted"/>
<dbReference type="HOGENOM" id="CLU_3151694_0_0_9"/>
<protein>
    <submittedName>
        <fullName evidence="2">Uncharacterized protein</fullName>
    </submittedName>
</protein>
<dbReference type="Proteomes" id="UP000003793">
    <property type="component" value="Unassembled WGS sequence"/>
</dbReference>